<feature type="domain" description="Cdc37 N-terminal" evidence="9">
    <location>
        <begin position="2"/>
        <end position="183"/>
    </location>
</feature>
<evidence type="ECO:0000259" key="7">
    <source>
        <dbReference type="SMART" id="SM01069"/>
    </source>
</evidence>
<dbReference type="GO" id="GO:0031072">
    <property type="term" value="F:heat shock protein binding"/>
    <property type="evidence" value="ECO:0007669"/>
    <property type="project" value="TreeGrafter"/>
</dbReference>
<dbReference type="Pfam" id="PF08564">
    <property type="entry name" value="CDC37_C"/>
    <property type="match status" value="1"/>
</dbReference>
<dbReference type="EMBL" id="LPNM01000003">
    <property type="protein sequence ID" value="OEJ90889.1"/>
    <property type="molecule type" value="Genomic_DNA"/>
</dbReference>
<dbReference type="GO" id="GO:0051082">
    <property type="term" value="F:unfolded protein binding"/>
    <property type="evidence" value="ECO:0007669"/>
    <property type="project" value="TreeGrafter"/>
</dbReference>
<dbReference type="SUPFAM" id="SSF101391">
    <property type="entry name" value="Hsp90 co-chaperone CDC37"/>
    <property type="match status" value="1"/>
</dbReference>
<evidence type="ECO:0000256" key="3">
    <source>
        <dbReference type="ARBA" id="ARBA00022490"/>
    </source>
</evidence>
<keyword evidence="11" id="KW-1185">Reference proteome</keyword>
<comment type="caution">
    <text evidence="10">The sequence shown here is derived from an EMBL/GenBank/DDBJ whole genome shotgun (WGS) entry which is preliminary data.</text>
</comment>
<proteinExistence type="inferred from homology"/>
<dbReference type="InterPro" id="IPR013855">
    <property type="entry name" value="Cdc37_N_dom"/>
</dbReference>
<dbReference type="Gene3D" id="1.20.58.610">
    <property type="entry name" value="Cdc37, Hsp90 binding domain"/>
    <property type="match status" value="1"/>
</dbReference>
<comment type="subcellular location">
    <subcellularLocation>
        <location evidence="1">Cytoplasm</location>
    </subcellularLocation>
</comment>
<accession>A0A1E5RVL0</accession>
<dbReference type="SMART" id="SM01071">
    <property type="entry name" value="CDC37_N"/>
    <property type="match status" value="1"/>
</dbReference>
<organism evidence="10 11">
    <name type="scientific">Hanseniaspora osmophila</name>
    <dbReference type="NCBI Taxonomy" id="56408"/>
    <lineage>
        <taxon>Eukaryota</taxon>
        <taxon>Fungi</taxon>
        <taxon>Dikarya</taxon>
        <taxon>Ascomycota</taxon>
        <taxon>Saccharomycotina</taxon>
        <taxon>Saccharomycetes</taxon>
        <taxon>Saccharomycodales</taxon>
        <taxon>Saccharomycodaceae</taxon>
        <taxon>Hanseniaspora</taxon>
    </lineage>
</organism>
<sequence length="503" mass="57655">MPIDYSKWDKLELSDDSDVEVHPNVDKASFVRWKQQSIHEERAKRNQDIKTLEAQMTMYENLNKRTDNMLKNMPLSEFGSLENIVKYLNSNFDKSERSEGEYVDKDIPTYNEMVEDLIEQLQKELKEANKDPTDGSLIVHKLAEHRLKIQTVMNEGKIKLAKLYEEKANHISADDMHDAWNSSFVNKSGKTVAPSVGAPDVAGTTTSSSVSAANFQNPPISQTLPSSVKSFISFDAEEDILKLDPKTKAFGEIPASDFKKSQQFLLENMEILSDQQKDALIMSAFEYEMEGDTKKCYQVIHQGELMQFIKELYDLKKIPYLHTSEMENIINNFFERIFFNTQNEMGKKQFLQSVQTKYDHIRTRSKILQEQDARAIGEDESEGVETIQLKSLDDTVQLKINLPDFESTDPNEQLKVSKFNELSPEMQNAVKTESLDVINDVLSRMSVSEGEKVLEIFDQADIIGINAYFDNEKDFEELQETYQEQMTQADQGELSAADQDDLD</sequence>
<protein>
    <recommendedName>
        <fullName evidence="5">Hsp90 chaperone protein kinase-targeting subunit</fullName>
    </recommendedName>
</protein>
<dbReference type="SMART" id="SM01070">
    <property type="entry name" value="CDC37_M"/>
    <property type="match status" value="1"/>
</dbReference>
<dbReference type="InterPro" id="IPR038189">
    <property type="entry name" value="Cdc37_Hsp90-bd_sf"/>
</dbReference>
<dbReference type="PANTHER" id="PTHR12800:SF4">
    <property type="entry name" value="HSP90 CO-CHAPERONE CDC37"/>
    <property type="match status" value="1"/>
</dbReference>
<comment type="similarity">
    <text evidence="2">Belongs to the CDC37 family.</text>
</comment>
<dbReference type="InterPro" id="IPR013874">
    <property type="entry name" value="Cdc37_Hsp90-bd"/>
</dbReference>
<dbReference type="Pfam" id="PF08565">
    <property type="entry name" value="CDC37_M"/>
    <property type="match status" value="1"/>
</dbReference>
<dbReference type="InterPro" id="IPR004918">
    <property type="entry name" value="Cdc37"/>
</dbReference>
<evidence type="ECO:0000259" key="9">
    <source>
        <dbReference type="SMART" id="SM01071"/>
    </source>
</evidence>
<evidence type="ECO:0000256" key="5">
    <source>
        <dbReference type="ARBA" id="ARBA00031396"/>
    </source>
</evidence>
<dbReference type="GO" id="GO:0006457">
    <property type="term" value="P:protein folding"/>
    <property type="evidence" value="ECO:0007669"/>
    <property type="project" value="TreeGrafter"/>
</dbReference>
<dbReference type="FunCoup" id="A0A1E5RVL0">
    <property type="interactions" value="458"/>
</dbReference>
<dbReference type="SMART" id="SM01069">
    <property type="entry name" value="CDC37_C"/>
    <property type="match status" value="1"/>
</dbReference>
<evidence type="ECO:0000259" key="8">
    <source>
        <dbReference type="SMART" id="SM01070"/>
    </source>
</evidence>
<evidence type="ECO:0000256" key="2">
    <source>
        <dbReference type="ARBA" id="ARBA00006222"/>
    </source>
</evidence>
<reference evidence="11" key="1">
    <citation type="journal article" date="2016" name="Genome Announc.">
        <title>Genome sequences of three species of Hanseniaspora isolated from spontaneous wine fermentations.</title>
        <authorList>
            <person name="Sternes P.R."/>
            <person name="Lee D."/>
            <person name="Kutyna D.R."/>
            <person name="Borneman A.R."/>
        </authorList>
    </citation>
    <scope>NUCLEOTIDE SEQUENCE [LARGE SCALE GENOMIC DNA]</scope>
    <source>
        <strain evidence="11">AWRI3579</strain>
    </source>
</reference>
<gene>
    <name evidence="10" type="ORF">AWRI3579_g293</name>
</gene>
<dbReference type="Proteomes" id="UP000095728">
    <property type="component" value="Unassembled WGS sequence"/>
</dbReference>
<evidence type="ECO:0000313" key="11">
    <source>
        <dbReference type="Proteomes" id="UP000095728"/>
    </source>
</evidence>
<dbReference type="GO" id="GO:0005737">
    <property type="term" value="C:cytoplasm"/>
    <property type="evidence" value="ECO:0007669"/>
    <property type="project" value="UniProtKB-SubCell"/>
</dbReference>
<name>A0A1E5RVL0_9ASCO</name>
<dbReference type="Pfam" id="PF03234">
    <property type="entry name" value="CDC37_N"/>
    <property type="match status" value="1"/>
</dbReference>
<keyword evidence="3" id="KW-0963">Cytoplasm</keyword>
<dbReference type="STRING" id="56408.A0A1E5RVL0"/>
<dbReference type="GO" id="GO:0050821">
    <property type="term" value="P:protein stabilization"/>
    <property type="evidence" value="ECO:0007669"/>
    <property type="project" value="TreeGrafter"/>
</dbReference>
<evidence type="ECO:0000256" key="6">
    <source>
        <dbReference type="SAM" id="MobiDB-lite"/>
    </source>
</evidence>
<dbReference type="PANTHER" id="PTHR12800">
    <property type="entry name" value="CDC37-RELATED"/>
    <property type="match status" value="1"/>
</dbReference>
<evidence type="ECO:0000256" key="4">
    <source>
        <dbReference type="ARBA" id="ARBA00023186"/>
    </source>
</evidence>
<dbReference type="GO" id="GO:0051087">
    <property type="term" value="F:protein-folding chaperone binding"/>
    <property type="evidence" value="ECO:0007669"/>
    <property type="project" value="TreeGrafter"/>
</dbReference>
<evidence type="ECO:0000313" key="10">
    <source>
        <dbReference type="EMBL" id="OEJ90889.1"/>
    </source>
</evidence>
<dbReference type="OrthoDB" id="440202at2759"/>
<dbReference type="AlphaFoldDB" id="A0A1E5RVL0"/>
<dbReference type="InterPro" id="IPR013873">
    <property type="entry name" value="Cdc37_C"/>
</dbReference>
<dbReference type="GO" id="GO:0019901">
    <property type="term" value="F:protein kinase binding"/>
    <property type="evidence" value="ECO:0007669"/>
    <property type="project" value="InterPro"/>
</dbReference>
<feature type="domain" description="Cdc37 C-terminal" evidence="7">
    <location>
        <begin position="400"/>
        <end position="499"/>
    </location>
</feature>
<dbReference type="InParanoid" id="A0A1E5RVL0"/>
<feature type="region of interest" description="Disordered" evidence="6">
    <location>
        <begin position="482"/>
        <end position="503"/>
    </location>
</feature>
<feature type="domain" description="Cdc37 Hsp90 binding" evidence="8">
    <location>
        <begin position="181"/>
        <end position="383"/>
    </location>
</feature>
<keyword evidence="4" id="KW-0143">Chaperone</keyword>
<evidence type="ECO:0000256" key="1">
    <source>
        <dbReference type="ARBA" id="ARBA00004496"/>
    </source>
</evidence>